<evidence type="ECO:0000256" key="19">
    <source>
        <dbReference type="SAM" id="SignalP"/>
    </source>
</evidence>
<feature type="compositionally biased region" description="Low complexity" evidence="18">
    <location>
        <begin position="1158"/>
        <end position="1179"/>
    </location>
</feature>
<dbReference type="GO" id="GO:0005737">
    <property type="term" value="C:cytoplasm"/>
    <property type="evidence" value="ECO:0007669"/>
    <property type="project" value="TreeGrafter"/>
</dbReference>
<dbReference type="Gene3D" id="2.60.40.1910">
    <property type="match status" value="1"/>
</dbReference>
<dbReference type="GO" id="GO:0005886">
    <property type="term" value="C:plasma membrane"/>
    <property type="evidence" value="ECO:0007669"/>
    <property type="project" value="UniProtKB-SubCell"/>
</dbReference>
<name>A0A835GDB5_SPOEX</name>
<keyword evidence="13" id="KW-0325">Glycoprotein</keyword>
<keyword evidence="5" id="KW-0336">GPI-anchor</keyword>
<feature type="binding site" evidence="16">
    <location>
        <position position="362"/>
    </location>
    <ligand>
        <name>Zn(2+)</name>
        <dbReference type="ChEBI" id="CHEBI:29105"/>
        <note>catalytic</note>
    </ligand>
</feature>
<dbReference type="InterPro" id="IPR001930">
    <property type="entry name" value="Peptidase_M1"/>
</dbReference>
<feature type="binding site" evidence="16">
    <location>
        <position position="385"/>
    </location>
    <ligand>
        <name>Zn(2+)</name>
        <dbReference type="ChEBI" id="CHEBI:29105"/>
        <note>catalytic</note>
    </ligand>
</feature>
<feature type="region of interest" description="Disordered" evidence="18">
    <location>
        <begin position="894"/>
        <end position="917"/>
    </location>
</feature>
<protein>
    <recommendedName>
        <fullName evidence="25">Aminopeptidase</fullName>
    </recommendedName>
</protein>
<feature type="region of interest" description="Disordered" evidence="18">
    <location>
        <begin position="1157"/>
        <end position="1179"/>
    </location>
</feature>
<comment type="subcellular location">
    <subcellularLocation>
        <location evidence="1">Cell membrane</location>
        <topology evidence="1">Lipid-anchor</topology>
        <topology evidence="1">GPI-anchor</topology>
    </subcellularLocation>
</comment>
<feature type="chain" id="PRO_5032549478" description="Aminopeptidase" evidence="19">
    <location>
        <begin position="18"/>
        <end position="1201"/>
    </location>
</feature>
<evidence type="ECO:0000256" key="9">
    <source>
        <dbReference type="ARBA" id="ARBA00022801"/>
    </source>
</evidence>
<evidence type="ECO:0000256" key="4">
    <source>
        <dbReference type="ARBA" id="ARBA00022475"/>
    </source>
</evidence>
<keyword evidence="11" id="KW-0482">Metalloprotease</keyword>
<dbReference type="Pfam" id="PF11838">
    <property type="entry name" value="ERAP1_C"/>
    <property type="match status" value="2"/>
</dbReference>
<sequence>MRLIGVIVLALVALTWADGPLPFETEDVEILNAEAGDNNYRLPEDLDPISYDIEITPYFTEETTPPGKSQFSFDGTVSIVFKVIKPNLNSFVIHENVRLVEGVRLFKTENDAVVPLLSGRQFERDTDHQFLKIYLDTGTTLEVGAEYKLLVIYVGNINETPLSRGVFRGNYKDEKGVTRWYLATHLQPTHSRQAFPSFDEPGFKSTFRITINRPTSFSPTYSNMPLEVSLNQGERTKEIFRETPRMSAYLVTFHVSDGFKVIADNDDKERPYRILARSNAEGQGKYALEIGTPITNWLSDYLKIDYYSMAKYLKNDQIASPYWASGATENWGLVTYRELRLLYEEGETNAVDKLSIGTITAHELAHKWFGNLITCRWWDNVWINEGFASYFEYFAMHAAYPELELDDQFNIMYVQSALSADSATSTRALQHTVNSPTEVTGHFSGISYSKGASFLLMLKHLVSDDTFQQALYNFLDDRKYQHAFPSHLYDAFEKALSESKQEIKTTEGNNLDIKSFMSYWVLEQGYPVLNVNVNREAGTIALEQERFFVSPTVAATQQVWPLPITYTTQSSPNWTDLSPVKVMNTKTDTLQNVPTDGWVIFNVQQKNIYRVNYDTETWLKIAQQLQTDHNVIHHLNRAQIVDDVFALMRSEMLSFQQYVFRLLDNVIKDLGFEVEPNEHVTRTLNRFYLLNFACNMGHQECINNSVNRFKSYKSGVITSVNPNLRRHTFCEGLRAGDYEDWSFIFKRRQESNNQADEVAMLRALGCTKNDQARNEYLKNILTDDVKAQDRLNAFTFFYMGDQSNAKFALPFIKENVKEIEKAVVLPAWFQNIFANIAGYLDEEGLKEYETMLTSIQTEYPTAFTAGNSAIASARANIKWGSDKVEQIISVVDDLSPTTTPAPSSSEEPTTETPAPGSATQYVFRLLDNVIKDLGFEVEPNEHVTRTLNRFYLLNFACNMGHQECINNSVNRFKSYKSGVITSVNPNLRRHTFCEGLRAGDYEDWSFIFKRRQESNNQADEVAMLRALGCTKNDQARNEYLKNILTDDVKAQDRLNAFTFFYMGDQSNAKFALPFIKENVKEIEKAVVLPAWFQNIFANIAGYLDEEGLKEYETMLTSIQTEYPTAFTAGNSAIASARANIKWGSDKVEQIISVVDDLTPTTTPAPSSSEEPTTETPAPGSATVAFPATLMFLWTALAIILK</sequence>
<feature type="active site" description="Proton acceptor" evidence="15">
    <location>
        <position position="363"/>
    </location>
</feature>
<evidence type="ECO:0000256" key="8">
    <source>
        <dbReference type="ARBA" id="ARBA00022729"/>
    </source>
</evidence>
<dbReference type="GO" id="GO:0042277">
    <property type="term" value="F:peptide binding"/>
    <property type="evidence" value="ECO:0007669"/>
    <property type="project" value="TreeGrafter"/>
</dbReference>
<feature type="domain" description="ERAP1-like C-terminal" evidence="21">
    <location>
        <begin position="654"/>
        <end position="855"/>
    </location>
</feature>
<feature type="signal peptide" evidence="19">
    <location>
        <begin position="1"/>
        <end position="17"/>
    </location>
</feature>
<keyword evidence="14" id="KW-0449">Lipoprotein</keyword>
<gene>
    <name evidence="23" type="ORF">HW555_008014</name>
</gene>
<dbReference type="Gene3D" id="2.60.40.1730">
    <property type="entry name" value="tricorn interacting facor f3 domain"/>
    <property type="match status" value="1"/>
</dbReference>
<evidence type="ECO:0000256" key="3">
    <source>
        <dbReference type="ARBA" id="ARBA00022438"/>
    </source>
</evidence>
<evidence type="ECO:0008006" key="25">
    <source>
        <dbReference type="Google" id="ProtNLM"/>
    </source>
</evidence>
<dbReference type="EMBL" id="JACKWZ010000147">
    <property type="protein sequence ID" value="KAF9413924.1"/>
    <property type="molecule type" value="Genomic_DNA"/>
</dbReference>
<dbReference type="CDD" id="cd09601">
    <property type="entry name" value="M1_APN-Q_like"/>
    <property type="match status" value="1"/>
</dbReference>
<evidence type="ECO:0000313" key="24">
    <source>
        <dbReference type="Proteomes" id="UP000648187"/>
    </source>
</evidence>
<proteinExistence type="inferred from homology"/>
<keyword evidence="8 19" id="KW-0732">Signal</keyword>
<evidence type="ECO:0000256" key="16">
    <source>
        <dbReference type="PIRSR" id="PIRSR634016-3"/>
    </source>
</evidence>
<evidence type="ECO:0000256" key="15">
    <source>
        <dbReference type="PIRSR" id="PIRSR634016-1"/>
    </source>
</evidence>
<evidence type="ECO:0000256" key="12">
    <source>
        <dbReference type="ARBA" id="ARBA00023136"/>
    </source>
</evidence>
<feature type="domain" description="Peptidase M1 membrane alanine aminopeptidase" evidence="20">
    <location>
        <begin position="286"/>
        <end position="520"/>
    </location>
</feature>
<keyword evidence="7 16" id="KW-0479">Metal-binding</keyword>
<feature type="compositionally biased region" description="Low complexity" evidence="18">
    <location>
        <begin position="895"/>
        <end position="917"/>
    </location>
</feature>
<dbReference type="InterPro" id="IPR014782">
    <property type="entry name" value="Peptidase_M1_dom"/>
</dbReference>
<dbReference type="Gene3D" id="1.25.50.20">
    <property type="match status" value="3"/>
</dbReference>
<dbReference type="AlphaFoldDB" id="A0A835GDB5"/>
<dbReference type="GO" id="GO:0005615">
    <property type="term" value="C:extracellular space"/>
    <property type="evidence" value="ECO:0007669"/>
    <property type="project" value="TreeGrafter"/>
</dbReference>
<feature type="domain" description="Aminopeptidase N-like N-terminal" evidence="22">
    <location>
        <begin position="48"/>
        <end position="250"/>
    </location>
</feature>
<dbReference type="Pfam" id="PF01433">
    <property type="entry name" value="Peptidase_M1"/>
    <property type="match status" value="1"/>
</dbReference>
<dbReference type="SUPFAM" id="SSF63737">
    <property type="entry name" value="Leukotriene A4 hydrolase N-terminal domain"/>
    <property type="match status" value="1"/>
</dbReference>
<dbReference type="FunFam" id="2.60.40.1910:FF:000008">
    <property type="entry name" value="Aminopeptidase"/>
    <property type="match status" value="1"/>
</dbReference>
<dbReference type="InterPro" id="IPR050344">
    <property type="entry name" value="Peptidase_M1_aminopeptidases"/>
</dbReference>
<evidence type="ECO:0000256" key="10">
    <source>
        <dbReference type="ARBA" id="ARBA00022833"/>
    </source>
</evidence>
<dbReference type="GO" id="GO:0070006">
    <property type="term" value="F:metalloaminopeptidase activity"/>
    <property type="evidence" value="ECO:0007669"/>
    <property type="project" value="TreeGrafter"/>
</dbReference>
<evidence type="ECO:0000259" key="22">
    <source>
        <dbReference type="Pfam" id="PF17900"/>
    </source>
</evidence>
<dbReference type="SUPFAM" id="SSF55486">
    <property type="entry name" value="Metalloproteases ('zincins'), catalytic domain"/>
    <property type="match status" value="1"/>
</dbReference>
<comment type="cofactor">
    <cofactor evidence="16">
        <name>Zn(2+)</name>
        <dbReference type="ChEBI" id="CHEBI:29105"/>
    </cofactor>
    <text evidence="16">Binds 1 zinc ion per subunit.</text>
</comment>
<dbReference type="GO" id="GO:0043171">
    <property type="term" value="P:peptide catabolic process"/>
    <property type="evidence" value="ECO:0007669"/>
    <property type="project" value="TreeGrafter"/>
</dbReference>
<keyword evidence="3" id="KW-0031">Aminopeptidase</keyword>
<dbReference type="PRINTS" id="PR00756">
    <property type="entry name" value="ALADIPTASE"/>
</dbReference>
<evidence type="ECO:0000256" key="17">
    <source>
        <dbReference type="PIRSR" id="PIRSR634016-4"/>
    </source>
</evidence>
<comment type="similarity">
    <text evidence="2">Belongs to the peptidase M1 family.</text>
</comment>
<evidence type="ECO:0000256" key="6">
    <source>
        <dbReference type="ARBA" id="ARBA00022670"/>
    </source>
</evidence>
<accession>A0A835GDB5</accession>
<evidence type="ECO:0000256" key="18">
    <source>
        <dbReference type="SAM" id="MobiDB-lite"/>
    </source>
</evidence>
<evidence type="ECO:0000259" key="21">
    <source>
        <dbReference type="Pfam" id="PF11838"/>
    </source>
</evidence>
<evidence type="ECO:0000256" key="11">
    <source>
        <dbReference type="ARBA" id="ARBA00023049"/>
    </source>
</evidence>
<evidence type="ECO:0000256" key="5">
    <source>
        <dbReference type="ARBA" id="ARBA00022622"/>
    </source>
</evidence>
<dbReference type="GO" id="GO:0008270">
    <property type="term" value="F:zinc ion binding"/>
    <property type="evidence" value="ECO:0007669"/>
    <property type="project" value="InterPro"/>
</dbReference>
<reference evidence="23" key="1">
    <citation type="submission" date="2020-08" db="EMBL/GenBank/DDBJ databases">
        <title>Spodoptera exigua strain:BAW_Kor-Di-RS1 Genome sequencing and assembly.</title>
        <authorList>
            <person name="Kim J."/>
            <person name="Nam H.Y."/>
            <person name="Kwon M."/>
            <person name="Choi J.H."/>
            <person name="Cho S.R."/>
            <person name="Kim G.-H."/>
        </authorList>
    </citation>
    <scope>NUCLEOTIDE SEQUENCE</scope>
    <source>
        <strain evidence="23">BAW_Kor-Di-RS1</strain>
        <tissue evidence="23">Whole-body</tissue>
    </source>
</reference>
<dbReference type="Proteomes" id="UP000648187">
    <property type="component" value="Unassembled WGS sequence"/>
</dbReference>
<dbReference type="GO" id="GO:0098552">
    <property type="term" value="C:side of membrane"/>
    <property type="evidence" value="ECO:0007669"/>
    <property type="project" value="UniProtKB-KW"/>
</dbReference>
<dbReference type="InterPro" id="IPR024571">
    <property type="entry name" value="ERAP1-like_C_dom"/>
</dbReference>
<keyword evidence="6" id="KW-0645">Protease</keyword>
<evidence type="ECO:0000256" key="13">
    <source>
        <dbReference type="ARBA" id="ARBA00023180"/>
    </source>
</evidence>
<keyword evidence="9" id="KW-0378">Hydrolase</keyword>
<feature type="binding site" evidence="16">
    <location>
        <position position="366"/>
    </location>
    <ligand>
        <name>Zn(2+)</name>
        <dbReference type="ChEBI" id="CHEBI:29105"/>
        <note>catalytic</note>
    </ligand>
</feature>
<comment type="caution">
    <text evidence="23">The sequence shown here is derived from an EMBL/GenBank/DDBJ whole genome shotgun (WGS) entry which is preliminary data.</text>
</comment>
<dbReference type="PANTHER" id="PTHR11533">
    <property type="entry name" value="PROTEASE M1 ZINC METALLOPROTEASE"/>
    <property type="match status" value="1"/>
</dbReference>
<evidence type="ECO:0000256" key="1">
    <source>
        <dbReference type="ARBA" id="ARBA00004609"/>
    </source>
</evidence>
<dbReference type="InterPro" id="IPR045357">
    <property type="entry name" value="Aminopeptidase_N-like_N"/>
</dbReference>
<evidence type="ECO:0000256" key="7">
    <source>
        <dbReference type="ARBA" id="ARBA00022723"/>
    </source>
</evidence>
<keyword evidence="4" id="KW-1003">Cell membrane</keyword>
<dbReference type="FunFam" id="1.10.390.10:FF:000013">
    <property type="entry name" value="Aminopeptidase N"/>
    <property type="match status" value="1"/>
</dbReference>
<keyword evidence="24" id="KW-1185">Reference proteome</keyword>
<dbReference type="Pfam" id="PF17900">
    <property type="entry name" value="Peptidase_M1_N"/>
    <property type="match status" value="1"/>
</dbReference>
<dbReference type="PANTHER" id="PTHR11533:SF301">
    <property type="entry name" value="AMINOPEPTIDASE"/>
    <property type="match status" value="1"/>
</dbReference>
<organism evidence="23 24">
    <name type="scientific">Spodoptera exigua</name>
    <name type="common">Beet armyworm</name>
    <name type="synonym">Noctua fulgens</name>
    <dbReference type="NCBI Taxonomy" id="7107"/>
    <lineage>
        <taxon>Eukaryota</taxon>
        <taxon>Metazoa</taxon>
        <taxon>Ecdysozoa</taxon>
        <taxon>Arthropoda</taxon>
        <taxon>Hexapoda</taxon>
        <taxon>Insecta</taxon>
        <taxon>Pterygota</taxon>
        <taxon>Neoptera</taxon>
        <taxon>Endopterygota</taxon>
        <taxon>Lepidoptera</taxon>
        <taxon>Glossata</taxon>
        <taxon>Ditrysia</taxon>
        <taxon>Noctuoidea</taxon>
        <taxon>Noctuidae</taxon>
        <taxon>Amphipyrinae</taxon>
        <taxon>Spodoptera</taxon>
    </lineage>
</organism>
<feature type="domain" description="ERAP1-like C-terminal" evidence="21">
    <location>
        <begin position="918"/>
        <end position="1118"/>
    </location>
</feature>
<dbReference type="GO" id="GO:0006508">
    <property type="term" value="P:proteolysis"/>
    <property type="evidence" value="ECO:0007669"/>
    <property type="project" value="UniProtKB-KW"/>
</dbReference>
<evidence type="ECO:0000313" key="23">
    <source>
        <dbReference type="EMBL" id="KAF9413924.1"/>
    </source>
</evidence>
<evidence type="ECO:0000259" key="20">
    <source>
        <dbReference type="Pfam" id="PF01433"/>
    </source>
</evidence>
<dbReference type="InterPro" id="IPR034016">
    <property type="entry name" value="M1_APN-typ"/>
</dbReference>
<dbReference type="InterPro" id="IPR042097">
    <property type="entry name" value="Aminopeptidase_N-like_N_sf"/>
</dbReference>
<keyword evidence="10 16" id="KW-0862">Zinc</keyword>
<dbReference type="Gene3D" id="1.10.390.10">
    <property type="entry name" value="Neutral Protease Domain 2"/>
    <property type="match status" value="1"/>
</dbReference>
<dbReference type="InterPro" id="IPR027268">
    <property type="entry name" value="Peptidase_M4/M1_CTD_sf"/>
</dbReference>
<evidence type="ECO:0000256" key="14">
    <source>
        <dbReference type="ARBA" id="ARBA00023288"/>
    </source>
</evidence>
<feature type="site" description="Transition state stabilizer" evidence="17">
    <location>
        <position position="448"/>
    </location>
</feature>
<keyword evidence="12" id="KW-0472">Membrane</keyword>
<evidence type="ECO:0000256" key="2">
    <source>
        <dbReference type="ARBA" id="ARBA00010136"/>
    </source>
</evidence>